<gene>
    <name evidence="1" type="ORF">A3G33_07875</name>
</gene>
<reference evidence="1 2" key="1">
    <citation type="journal article" date="2016" name="Nat. Commun.">
        <title>Thousands of microbial genomes shed light on interconnected biogeochemical processes in an aquifer system.</title>
        <authorList>
            <person name="Anantharaman K."/>
            <person name="Brown C.T."/>
            <person name="Hug L.A."/>
            <person name="Sharon I."/>
            <person name="Castelle C.J."/>
            <person name="Probst A.J."/>
            <person name="Thomas B.C."/>
            <person name="Singh A."/>
            <person name="Wilkins M.J."/>
            <person name="Karaoz U."/>
            <person name="Brodie E.L."/>
            <person name="Williams K.H."/>
            <person name="Hubbard S.S."/>
            <person name="Banfield J.F."/>
        </authorList>
    </citation>
    <scope>NUCLEOTIDE SEQUENCE [LARGE SCALE GENOMIC DNA]</scope>
</reference>
<proteinExistence type="predicted"/>
<dbReference type="AlphaFoldDB" id="A0A1G1L2W3"/>
<dbReference type="EMBL" id="MHFR01000004">
    <property type="protein sequence ID" value="OGW99520.1"/>
    <property type="molecule type" value="Genomic_DNA"/>
</dbReference>
<dbReference type="InterPro" id="IPR005358">
    <property type="entry name" value="Puta_zinc/iron-chelating_dom"/>
</dbReference>
<evidence type="ECO:0008006" key="3">
    <source>
        <dbReference type="Google" id="ProtNLM"/>
    </source>
</evidence>
<comment type="caution">
    <text evidence="1">The sequence shown here is derived from an EMBL/GenBank/DDBJ whole genome shotgun (WGS) entry which is preliminary data.</text>
</comment>
<dbReference type="Pfam" id="PF03692">
    <property type="entry name" value="CxxCxxCC"/>
    <property type="match status" value="1"/>
</dbReference>
<name>A0A1G1L2W3_9BACT</name>
<dbReference type="PANTHER" id="PTHR35866">
    <property type="entry name" value="PUTATIVE-RELATED"/>
    <property type="match status" value="1"/>
</dbReference>
<evidence type="ECO:0000313" key="1">
    <source>
        <dbReference type="EMBL" id="OGW99520.1"/>
    </source>
</evidence>
<dbReference type="Proteomes" id="UP000178187">
    <property type="component" value="Unassembled WGS sequence"/>
</dbReference>
<organism evidence="1 2">
    <name type="scientific">Candidatus Danuiimicrobium aquiferis</name>
    <dbReference type="NCBI Taxonomy" id="1801832"/>
    <lineage>
        <taxon>Bacteria</taxon>
        <taxon>Pseudomonadati</taxon>
        <taxon>Candidatus Omnitrophota</taxon>
        <taxon>Candidatus Danuiimicrobium</taxon>
    </lineage>
</organism>
<protein>
    <recommendedName>
        <fullName evidence="3">Fe-S oxidoreductase</fullName>
    </recommendedName>
</protein>
<sequence length="104" mass="11890">MSDFSCAQCGTCCRQSGFVYLTAGEAATIAGALIEDIYEFNRKYCDLLDRQKLVLKKHPDETCVFLKETKCEIYSVRPQQCRDFPIKWKTERSAEYCAGPKKSN</sequence>
<dbReference type="PANTHER" id="PTHR35866:SF1">
    <property type="entry name" value="YKGJ FAMILY CYSTEINE CLUSTER PROTEIN"/>
    <property type="match status" value="1"/>
</dbReference>
<accession>A0A1G1L2W3</accession>
<evidence type="ECO:0000313" key="2">
    <source>
        <dbReference type="Proteomes" id="UP000178187"/>
    </source>
</evidence>